<dbReference type="Pfam" id="PF00512">
    <property type="entry name" value="HisKA"/>
    <property type="match status" value="1"/>
</dbReference>
<evidence type="ECO:0000313" key="9">
    <source>
        <dbReference type="EMBL" id="OIR18708.1"/>
    </source>
</evidence>
<dbReference type="GO" id="GO:0005886">
    <property type="term" value="C:plasma membrane"/>
    <property type="evidence" value="ECO:0007669"/>
    <property type="project" value="TreeGrafter"/>
</dbReference>
<dbReference type="PRINTS" id="PR00344">
    <property type="entry name" value="BCTRLSENSOR"/>
</dbReference>
<evidence type="ECO:0000256" key="6">
    <source>
        <dbReference type="SAM" id="Phobius"/>
    </source>
</evidence>
<evidence type="ECO:0000256" key="1">
    <source>
        <dbReference type="ARBA" id="ARBA00000085"/>
    </source>
</evidence>
<dbReference type="SUPFAM" id="SSF47384">
    <property type="entry name" value="Homodimeric domain of signal transducing histidine kinase"/>
    <property type="match status" value="1"/>
</dbReference>
<dbReference type="Gene3D" id="3.30.565.10">
    <property type="entry name" value="Histidine kinase-like ATPase, C-terminal domain"/>
    <property type="match status" value="1"/>
</dbReference>
<evidence type="ECO:0000259" key="8">
    <source>
        <dbReference type="PROSITE" id="PS50885"/>
    </source>
</evidence>
<dbReference type="InterPro" id="IPR005467">
    <property type="entry name" value="His_kinase_dom"/>
</dbReference>
<keyword evidence="5 9" id="KW-0418">Kinase</keyword>
<dbReference type="PANTHER" id="PTHR43047:SF72">
    <property type="entry name" value="OSMOSENSING HISTIDINE PROTEIN KINASE SLN1"/>
    <property type="match status" value="1"/>
</dbReference>
<dbReference type="Pfam" id="PF02518">
    <property type="entry name" value="HATPase_c"/>
    <property type="match status" value="1"/>
</dbReference>
<comment type="caution">
    <text evidence="9">The sequence shown here is derived from an EMBL/GenBank/DDBJ whole genome shotgun (WGS) entry which is preliminary data.</text>
</comment>
<accession>A0A1J5TY25</accession>
<dbReference type="InterPro" id="IPR004358">
    <property type="entry name" value="Sig_transdc_His_kin-like_C"/>
</dbReference>
<dbReference type="SMART" id="SM00388">
    <property type="entry name" value="HisKA"/>
    <property type="match status" value="1"/>
</dbReference>
<feature type="domain" description="Histidine kinase" evidence="7">
    <location>
        <begin position="365"/>
        <end position="587"/>
    </location>
</feature>
<evidence type="ECO:0000256" key="5">
    <source>
        <dbReference type="ARBA" id="ARBA00022777"/>
    </source>
</evidence>
<keyword evidence="9" id="KW-0378">Hydrolase</keyword>
<dbReference type="InterPro" id="IPR003660">
    <property type="entry name" value="HAMP_dom"/>
</dbReference>
<dbReference type="GO" id="GO:0009927">
    <property type="term" value="F:histidine phosphotransfer kinase activity"/>
    <property type="evidence" value="ECO:0007669"/>
    <property type="project" value="TreeGrafter"/>
</dbReference>
<dbReference type="PANTHER" id="PTHR43047">
    <property type="entry name" value="TWO-COMPONENT HISTIDINE PROTEIN KINASE"/>
    <property type="match status" value="1"/>
</dbReference>
<dbReference type="EMBL" id="MLJW01000002">
    <property type="protein sequence ID" value="OIR18708.1"/>
    <property type="molecule type" value="Genomic_DNA"/>
</dbReference>
<organism evidence="9">
    <name type="scientific">mine drainage metagenome</name>
    <dbReference type="NCBI Taxonomy" id="410659"/>
    <lineage>
        <taxon>unclassified sequences</taxon>
        <taxon>metagenomes</taxon>
        <taxon>ecological metagenomes</taxon>
    </lineage>
</organism>
<feature type="domain" description="HAMP" evidence="8">
    <location>
        <begin position="297"/>
        <end position="350"/>
    </location>
</feature>
<dbReference type="AlphaFoldDB" id="A0A1J5TY25"/>
<evidence type="ECO:0000256" key="3">
    <source>
        <dbReference type="ARBA" id="ARBA00022553"/>
    </source>
</evidence>
<dbReference type="PROSITE" id="PS50109">
    <property type="entry name" value="HIS_KIN"/>
    <property type="match status" value="1"/>
</dbReference>
<evidence type="ECO:0000256" key="2">
    <source>
        <dbReference type="ARBA" id="ARBA00012438"/>
    </source>
</evidence>
<name>A0A1J5TY25_9ZZZZ</name>
<protein>
    <recommendedName>
        <fullName evidence="2">histidine kinase</fullName>
        <ecNumber evidence="2">2.7.13.3</ecNumber>
    </recommendedName>
</protein>
<keyword evidence="4 9" id="KW-0808">Transferase</keyword>
<keyword evidence="6" id="KW-1133">Transmembrane helix</keyword>
<feature type="transmembrane region" description="Helical" evidence="6">
    <location>
        <begin position="21"/>
        <end position="42"/>
    </location>
</feature>
<dbReference type="SUPFAM" id="SSF55874">
    <property type="entry name" value="ATPase domain of HSP90 chaperone/DNA topoisomerase II/histidine kinase"/>
    <property type="match status" value="1"/>
</dbReference>
<dbReference type="CDD" id="cd00082">
    <property type="entry name" value="HisKA"/>
    <property type="match status" value="1"/>
</dbReference>
<dbReference type="InterPro" id="IPR003661">
    <property type="entry name" value="HisK_dim/P_dom"/>
</dbReference>
<sequence>MPLEKPRSKFINNLNWRAKALVFLVGSAVLFIGLVVFTQRWVVLPRIQSAEFAYYARIGDEIANRVNRREQALTQLAENLATRRDFGGPTGDDLREAVAGAGDIGGTGAIKPVLVVVFDRAGTPVKTWHPEQGTDVSVDFLNPVAGAGGSGRNGSGAGVISTAAGMIVYARTPYHPYSEGRVGGVLFVCERLPRPPVSELTDLGPIRSGFIDASEMAATLPGGRQVDSDCLVAPEGESTMVTRVALRDDRGRIQGGIEVRSERLVRLVQITSMRLTIAVMLISTLILSLVIWILIERFYVRRIEKLIDLVGRLDESDAIDALVQFGGNDEVAQLARKTGSMVQTLNQARELAEVADTAKMNFLAMMSHELRTPMNGVIGFAGLLRETPVNAEQIEYVRIIESSGRAILKQIDDILNYATLSSGGLSLDERPVKIRELIGESGRQHAPEIARKQLEYRELIDESVPRILWLDRDRVRQILGNLVENAVKFTPAGSVTVEATVVDDEESQGRMLRVSVVDTGVGIAKEHQTRLFRPFSQADAGMNRKFGGAGLGLAIAQRIASAMGGRITVASELARGSTFTLMIPVKEAEAPDASVSA</sequence>
<dbReference type="InterPro" id="IPR036097">
    <property type="entry name" value="HisK_dim/P_sf"/>
</dbReference>
<comment type="catalytic activity">
    <reaction evidence="1">
        <text>ATP + protein L-histidine = ADP + protein N-phospho-L-histidine.</text>
        <dbReference type="EC" id="2.7.13.3"/>
    </reaction>
</comment>
<keyword evidence="3" id="KW-0597">Phosphoprotein</keyword>
<reference evidence="9" key="1">
    <citation type="submission" date="2016-10" db="EMBL/GenBank/DDBJ databases">
        <title>Sequence of Gallionella enrichment culture.</title>
        <authorList>
            <person name="Poehlein A."/>
            <person name="Muehling M."/>
            <person name="Daniel R."/>
        </authorList>
    </citation>
    <scope>NUCLEOTIDE SEQUENCE</scope>
</reference>
<dbReference type="FunFam" id="3.30.565.10:FF:000010">
    <property type="entry name" value="Sensor histidine kinase RcsC"/>
    <property type="match status" value="1"/>
</dbReference>
<evidence type="ECO:0000259" key="7">
    <source>
        <dbReference type="PROSITE" id="PS50109"/>
    </source>
</evidence>
<dbReference type="GO" id="GO:0000155">
    <property type="term" value="F:phosphorelay sensor kinase activity"/>
    <property type="evidence" value="ECO:0007669"/>
    <property type="project" value="InterPro"/>
</dbReference>
<evidence type="ECO:0000256" key="4">
    <source>
        <dbReference type="ARBA" id="ARBA00022679"/>
    </source>
</evidence>
<keyword evidence="6" id="KW-0812">Transmembrane</keyword>
<feature type="transmembrane region" description="Helical" evidence="6">
    <location>
        <begin position="275"/>
        <end position="295"/>
    </location>
</feature>
<dbReference type="SMART" id="SM00387">
    <property type="entry name" value="HATPase_c"/>
    <property type="match status" value="1"/>
</dbReference>
<keyword evidence="6" id="KW-0472">Membrane</keyword>
<dbReference type="PROSITE" id="PS50885">
    <property type="entry name" value="HAMP"/>
    <property type="match status" value="1"/>
</dbReference>
<dbReference type="Gene3D" id="6.10.340.10">
    <property type="match status" value="1"/>
</dbReference>
<dbReference type="GO" id="GO:0016787">
    <property type="term" value="F:hydrolase activity"/>
    <property type="evidence" value="ECO:0007669"/>
    <property type="project" value="UniProtKB-KW"/>
</dbReference>
<gene>
    <name evidence="9" type="primary">luxQ_2</name>
    <name evidence="9" type="ORF">GALL_10480</name>
</gene>
<dbReference type="CDD" id="cd16922">
    <property type="entry name" value="HATPase_EvgS-ArcB-TorS-like"/>
    <property type="match status" value="1"/>
</dbReference>
<dbReference type="Gene3D" id="1.10.287.130">
    <property type="match status" value="1"/>
</dbReference>
<proteinExistence type="predicted"/>
<dbReference type="InterPro" id="IPR036890">
    <property type="entry name" value="HATPase_C_sf"/>
</dbReference>
<dbReference type="EC" id="2.7.13.3" evidence="2"/>
<dbReference type="InterPro" id="IPR003594">
    <property type="entry name" value="HATPase_dom"/>
</dbReference>